<evidence type="ECO:0000313" key="1">
    <source>
        <dbReference type="EMBL" id="EIY96317.1"/>
    </source>
</evidence>
<accession>A0A0E2APS4</accession>
<protein>
    <submittedName>
        <fullName evidence="1">Uncharacterized protein</fullName>
    </submittedName>
</protein>
<dbReference type="AlphaFoldDB" id="A0A0E2APS4"/>
<dbReference type="Proteomes" id="UP000003879">
    <property type="component" value="Unassembled WGS sequence"/>
</dbReference>
<gene>
    <name evidence="1" type="ORF">HMPREF1056_02205</name>
</gene>
<dbReference type="InterPro" id="IPR032675">
    <property type="entry name" value="LRR_dom_sf"/>
</dbReference>
<reference evidence="1 2" key="1">
    <citation type="submission" date="2012-02" db="EMBL/GenBank/DDBJ databases">
        <title>The Genome Sequence of Bacteroides fragilis CL07T12C05.</title>
        <authorList>
            <consortium name="The Broad Institute Genome Sequencing Platform"/>
            <person name="Earl A."/>
            <person name="Ward D."/>
            <person name="Feldgarden M."/>
            <person name="Gevers D."/>
            <person name="Zitomersky N.L."/>
            <person name="Coyne M.J."/>
            <person name="Comstock L.E."/>
            <person name="Young S.K."/>
            <person name="Zeng Q."/>
            <person name="Gargeya S."/>
            <person name="Fitzgerald M."/>
            <person name="Haas B."/>
            <person name="Abouelleil A."/>
            <person name="Alvarado L."/>
            <person name="Arachchi H.M."/>
            <person name="Berlin A."/>
            <person name="Chapman S.B."/>
            <person name="Gearin G."/>
            <person name="Goldberg J."/>
            <person name="Griggs A."/>
            <person name="Gujja S."/>
            <person name="Hansen M."/>
            <person name="Heiman D."/>
            <person name="Howarth C."/>
            <person name="Larimer J."/>
            <person name="Lui A."/>
            <person name="MacDonald P.J.P."/>
            <person name="McCowen C."/>
            <person name="Montmayeur A."/>
            <person name="Murphy C."/>
            <person name="Neiman D."/>
            <person name="Pearson M."/>
            <person name="Priest M."/>
            <person name="Roberts A."/>
            <person name="Saif S."/>
            <person name="Shea T."/>
            <person name="Sisk P."/>
            <person name="Stolte C."/>
            <person name="Sykes S."/>
            <person name="Wortman J."/>
            <person name="Nusbaum C."/>
            <person name="Birren B."/>
        </authorList>
    </citation>
    <scope>NUCLEOTIDE SEQUENCE [LARGE SCALE GENOMIC DNA]</scope>
    <source>
        <strain evidence="1 2">CL07T12C05</strain>
    </source>
</reference>
<comment type="caution">
    <text evidence="1">The sequence shown here is derived from an EMBL/GenBank/DDBJ whole genome shotgun (WGS) entry which is preliminary data.</text>
</comment>
<dbReference type="HOGENOM" id="CLU_592719_0_0_10"/>
<dbReference type="RefSeq" id="WP_005794272.1">
    <property type="nucleotide sequence ID" value="NZ_JH724215.1"/>
</dbReference>
<dbReference type="SUPFAM" id="SSF52047">
    <property type="entry name" value="RNI-like"/>
    <property type="match status" value="1"/>
</dbReference>
<evidence type="ECO:0000313" key="2">
    <source>
        <dbReference type="Proteomes" id="UP000003879"/>
    </source>
</evidence>
<proteinExistence type="predicted"/>
<dbReference type="PATRIC" id="fig|997883.3.peg.2310"/>
<dbReference type="EMBL" id="AGXN01000012">
    <property type="protein sequence ID" value="EIY96317.1"/>
    <property type="molecule type" value="Genomic_DNA"/>
</dbReference>
<dbReference type="PROSITE" id="PS51450">
    <property type="entry name" value="LRR"/>
    <property type="match status" value="1"/>
</dbReference>
<name>A0A0E2APS4_BACFG</name>
<organism evidence="1 2">
    <name type="scientific">Bacteroides fragilis CL07T12C05</name>
    <dbReference type="NCBI Taxonomy" id="997883"/>
    <lineage>
        <taxon>Bacteria</taxon>
        <taxon>Pseudomonadati</taxon>
        <taxon>Bacteroidota</taxon>
        <taxon>Bacteroidia</taxon>
        <taxon>Bacteroidales</taxon>
        <taxon>Bacteroidaceae</taxon>
        <taxon>Bacteroides</taxon>
    </lineage>
</organism>
<sequence>MNNLRNYLGLSALTMGLCLMSCNDDNTPSYSQTTMKNSELKTILQQKGYQFNEQGNLLLDDLANNTTTLDLSGTKLSDLSELDILPNLTEVKLSDNDYGPVFDFSKLPKQITGIDLTGNDIYDYDNLVNVVVEENGNETVTNLHDITKLYLPRTAKDNIKDLVRFYIKNKDAITNGKIDMKIKDESGTLQTYTTLREVPDENLRTYLQANFSDLFNGDQIDLSKHLGYAQKTTILLIQANAGVTNFEGIQYIIQNPYWEGAAVALYSAAQSGANMPSVKLGKYVTNLVLNNLNVRSLDLSNAGSLFVLNIGTVAGLSTLDLTHTIWGQREKEIEAEESKGSYLIVYDCPSLKEIKLPKKDELKTCFLDLECLDALETFDISNLKMVKNLIFGNLPENFNLVYPELTVFYSPEGRSATSFCCSESTFNRESTKTFLDRYYTKGTGVEKLGFSISMSCNKNDGYNWRKALKKKS</sequence>
<dbReference type="InterPro" id="IPR001611">
    <property type="entry name" value="Leu-rich_rpt"/>
</dbReference>
<dbReference type="Gene3D" id="3.80.10.10">
    <property type="entry name" value="Ribonuclease Inhibitor"/>
    <property type="match status" value="1"/>
</dbReference>